<dbReference type="PANTHER" id="PTHR40076:SF1">
    <property type="entry name" value="MEMBRANE PROTEIN"/>
    <property type="match status" value="1"/>
</dbReference>
<comment type="caution">
    <text evidence="2">The sequence shown here is derived from an EMBL/GenBank/DDBJ whole genome shotgun (WGS) entry which is preliminary data.</text>
</comment>
<organism evidence="2 3">
    <name type="scientific">Peribacillus asahii</name>
    <dbReference type="NCBI Taxonomy" id="228899"/>
    <lineage>
        <taxon>Bacteria</taxon>
        <taxon>Bacillati</taxon>
        <taxon>Bacillota</taxon>
        <taxon>Bacilli</taxon>
        <taxon>Bacillales</taxon>
        <taxon>Bacillaceae</taxon>
        <taxon>Peribacillus</taxon>
    </lineage>
</organism>
<keyword evidence="1" id="KW-1133">Transmembrane helix</keyword>
<dbReference type="InterPro" id="IPR010380">
    <property type="entry name" value="DUF975"/>
</dbReference>
<evidence type="ECO:0000256" key="1">
    <source>
        <dbReference type="SAM" id="Phobius"/>
    </source>
</evidence>
<feature type="transmembrane region" description="Helical" evidence="1">
    <location>
        <begin position="20"/>
        <end position="47"/>
    </location>
</feature>
<proteinExistence type="predicted"/>
<dbReference type="Proteomes" id="UP000266016">
    <property type="component" value="Unassembled WGS sequence"/>
</dbReference>
<evidence type="ECO:0000313" key="3">
    <source>
        <dbReference type="Proteomes" id="UP000266016"/>
    </source>
</evidence>
<evidence type="ECO:0000313" key="2">
    <source>
        <dbReference type="EMBL" id="RID87245.1"/>
    </source>
</evidence>
<dbReference type="RefSeq" id="WP_119116637.1">
    <property type="nucleotide sequence ID" value="NZ_QWVS01000013.1"/>
</dbReference>
<sequence>MKISAIKQQARGALQGKWGLCVLLSFLTFLIFSIIPNVVSLLFGGGWELSEVSEGSTSVSATAAVPWQASVANIIVSLLLIPLSVAVYWFYLSIARLEGARLSQVFAIYADWKRSLKLIGTSIVVSIFVFLWSLLLIIPGIIKQFSYSQTFFLLKDHPEYSILEAITESKVRMKGYKWKYFLLHLSFIGWGILSVITFGIGFLWLIPYITTSTATFYNELIKTQESQ</sequence>
<keyword evidence="3" id="KW-1185">Reference proteome</keyword>
<keyword evidence="1" id="KW-0812">Transmembrane</keyword>
<accession>A0A398BB28</accession>
<dbReference type="AlphaFoldDB" id="A0A398BB28"/>
<feature type="transmembrane region" description="Helical" evidence="1">
    <location>
        <begin position="67"/>
        <end position="91"/>
    </location>
</feature>
<reference evidence="2 3" key="1">
    <citation type="submission" date="2018-08" db="EMBL/GenBank/DDBJ databases">
        <title>Bacillus jemisoniae sp. nov., Bacillus chryseoplanitiae sp. nov., Bacillus resnikiae sp. nov., and Bacillus frankliniae sp. nov., isolated from Viking spacecraft and associated surfaces.</title>
        <authorList>
            <person name="Seuylemezian A."/>
            <person name="Vaishampayan P."/>
        </authorList>
    </citation>
    <scope>NUCLEOTIDE SEQUENCE [LARGE SCALE GENOMIC DNA]</scope>
    <source>
        <strain evidence="2 3">MA001</strain>
    </source>
</reference>
<feature type="transmembrane region" description="Helical" evidence="1">
    <location>
        <begin position="118"/>
        <end position="142"/>
    </location>
</feature>
<dbReference type="Pfam" id="PF06161">
    <property type="entry name" value="DUF975"/>
    <property type="match status" value="1"/>
</dbReference>
<keyword evidence="1" id="KW-0472">Membrane</keyword>
<gene>
    <name evidence="2" type="ORF">D1953_08015</name>
</gene>
<name>A0A398BB28_9BACI</name>
<protein>
    <submittedName>
        <fullName evidence="2">DUF975 family protein</fullName>
    </submittedName>
</protein>
<dbReference type="EMBL" id="QWVS01000013">
    <property type="protein sequence ID" value="RID87245.1"/>
    <property type="molecule type" value="Genomic_DNA"/>
</dbReference>
<dbReference type="PANTHER" id="PTHR40076">
    <property type="entry name" value="MEMBRANE PROTEIN-RELATED"/>
    <property type="match status" value="1"/>
</dbReference>
<feature type="transmembrane region" description="Helical" evidence="1">
    <location>
        <begin position="181"/>
        <end position="206"/>
    </location>
</feature>